<keyword evidence="2" id="KW-1185">Reference proteome</keyword>
<dbReference type="Proteomes" id="UP001327225">
    <property type="component" value="Chromosome"/>
</dbReference>
<proteinExistence type="predicted"/>
<name>A0ABZ0ZL80_9ACTN</name>
<evidence type="ECO:0000313" key="1">
    <source>
        <dbReference type="EMBL" id="WQQ25108.1"/>
    </source>
</evidence>
<dbReference type="RefSeq" id="WP_322936604.1">
    <property type="nucleotide sequence ID" value="NZ_CP141059.1"/>
</dbReference>
<organism evidence="1 2">
    <name type="scientific">Nocardioides bizhenqiangii</name>
    <dbReference type="NCBI Taxonomy" id="3095076"/>
    <lineage>
        <taxon>Bacteria</taxon>
        <taxon>Bacillati</taxon>
        <taxon>Actinomycetota</taxon>
        <taxon>Actinomycetes</taxon>
        <taxon>Propionibacteriales</taxon>
        <taxon>Nocardioidaceae</taxon>
        <taxon>Nocardioides</taxon>
    </lineage>
</organism>
<protein>
    <submittedName>
        <fullName evidence="1">Uncharacterized protein</fullName>
    </submittedName>
</protein>
<dbReference type="EMBL" id="CP141059">
    <property type="protein sequence ID" value="WQQ25108.1"/>
    <property type="molecule type" value="Genomic_DNA"/>
</dbReference>
<sequence length="85" mass="8937">MHNSISHEDIAARFIESGSLDFDAVGAFVSKIGPELATRDDGLHGVIYGRFNMLACFLRADDLGNVFGGLRGGAGLAQAVDLQNG</sequence>
<evidence type="ECO:0000313" key="2">
    <source>
        <dbReference type="Proteomes" id="UP001327225"/>
    </source>
</evidence>
<gene>
    <name evidence="1" type="ORF">SHK19_14170</name>
</gene>
<reference evidence="2" key="1">
    <citation type="submission" date="2023-12" db="EMBL/GenBank/DDBJ databases">
        <title>Novel species in genus Nocardioides.</title>
        <authorList>
            <person name="Zhou H."/>
        </authorList>
    </citation>
    <scope>NUCLEOTIDE SEQUENCE [LARGE SCALE GENOMIC DNA]</scope>
    <source>
        <strain evidence="2">HM61</strain>
    </source>
</reference>
<accession>A0ABZ0ZL80</accession>